<reference evidence="3" key="1">
    <citation type="submission" date="2014-12" db="EMBL/GenBank/DDBJ databases">
        <title>Genome Sequence of Valsa Canker Pathogens Uncovers a Specific Adaption of Colonization on Woody Bark.</title>
        <authorList>
            <person name="Yin Z."/>
            <person name="Liu H."/>
            <person name="Gao X."/>
            <person name="Li Z."/>
            <person name="Song N."/>
            <person name="Ke X."/>
            <person name="Dai Q."/>
            <person name="Wu Y."/>
            <person name="Sun Y."/>
            <person name="Xu J.-R."/>
            <person name="Kang Z.K."/>
            <person name="Wang L."/>
            <person name="Huang L."/>
        </authorList>
    </citation>
    <scope>NUCLEOTIDE SEQUENCE [LARGE SCALE GENOMIC DNA]</scope>
    <source>
        <strain evidence="3">03-8</strain>
    </source>
</reference>
<organism evidence="3 4">
    <name type="scientific">Cytospora mali</name>
    <name type="common">Apple Valsa canker fungus</name>
    <name type="synonym">Valsa mali</name>
    <dbReference type="NCBI Taxonomy" id="578113"/>
    <lineage>
        <taxon>Eukaryota</taxon>
        <taxon>Fungi</taxon>
        <taxon>Dikarya</taxon>
        <taxon>Ascomycota</taxon>
        <taxon>Pezizomycotina</taxon>
        <taxon>Sordariomycetes</taxon>
        <taxon>Sordariomycetidae</taxon>
        <taxon>Diaporthales</taxon>
        <taxon>Cytosporaceae</taxon>
        <taxon>Cytospora</taxon>
    </lineage>
</organism>
<feature type="transmembrane region" description="Helical" evidence="2">
    <location>
        <begin position="49"/>
        <end position="68"/>
    </location>
</feature>
<dbReference type="EMBL" id="CM003099">
    <property type="protein sequence ID" value="KUI66537.1"/>
    <property type="molecule type" value="Genomic_DNA"/>
</dbReference>
<feature type="transmembrane region" description="Helical" evidence="2">
    <location>
        <begin position="106"/>
        <end position="123"/>
    </location>
</feature>
<sequence length="302" mass="32464">MDSLGYEIRQLLIMFITDPELRFKAQLVLGAMLMGSSIAYPILSQDGSSWAPVALSTFFFSGAVFNGLQISIILMYGHYILVVCAVSMILIMAFGHDTVADHVHFIPVYAMGSTFLTAACPSLEDSLTRIQTHGREYLPIQDASEPLGRLHAPLMAGVQVGPQDRATPPSPPSPISTWGMGQGRQWSSPPPVSPPTSLPGGVARPGEGPVAAWVNGLQHMGPGSDCSNGHTHTGTSISLSSRQTVPSELSTNVVGFFDQRIPARIPRKTQRRRDIDGLGQPVRPRQEEPSSSSQAVERSHTG</sequence>
<protein>
    <submittedName>
        <fullName evidence="3">Uncharacterized protein</fullName>
    </submittedName>
</protein>
<keyword evidence="2" id="KW-0812">Transmembrane</keyword>
<dbReference type="AlphaFoldDB" id="A0A194VRB5"/>
<feature type="transmembrane region" description="Helical" evidence="2">
    <location>
        <begin position="21"/>
        <end position="43"/>
    </location>
</feature>
<gene>
    <name evidence="3" type="ORF">VM1G_01831</name>
</gene>
<keyword evidence="2" id="KW-0472">Membrane</keyword>
<evidence type="ECO:0000256" key="2">
    <source>
        <dbReference type="SAM" id="Phobius"/>
    </source>
</evidence>
<proteinExistence type="predicted"/>
<accession>A0A194VRB5</accession>
<evidence type="ECO:0000256" key="1">
    <source>
        <dbReference type="SAM" id="MobiDB-lite"/>
    </source>
</evidence>
<dbReference type="Proteomes" id="UP000078559">
    <property type="component" value="Chromosome 2"/>
</dbReference>
<keyword evidence="4" id="KW-1185">Reference proteome</keyword>
<name>A0A194VRB5_CYTMA</name>
<evidence type="ECO:0000313" key="3">
    <source>
        <dbReference type="EMBL" id="KUI66537.1"/>
    </source>
</evidence>
<evidence type="ECO:0000313" key="4">
    <source>
        <dbReference type="Proteomes" id="UP000078559"/>
    </source>
</evidence>
<feature type="region of interest" description="Disordered" evidence="1">
    <location>
        <begin position="265"/>
        <end position="302"/>
    </location>
</feature>
<feature type="compositionally biased region" description="Polar residues" evidence="1">
    <location>
        <begin position="225"/>
        <end position="244"/>
    </location>
</feature>
<feature type="region of interest" description="Disordered" evidence="1">
    <location>
        <begin position="160"/>
        <end position="244"/>
    </location>
</feature>
<feature type="transmembrane region" description="Helical" evidence="2">
    <location>
        <begin position="75"/>
        <end position="94"/>
    </location>
</feature>
<keyword evidence="2" id="KW-1133">Transmembrane helix</keyword>
<feature type="compositionally biased region" description="Pro residues" evidence="1">
    <location>
        <begin position="188"/>
        <end position="197"/>
    </location>
</feature>